<dbReference type="EMBL" id="JABBXF010000025">
    <property type="protein sequence ID" value="NVK78486.1"/>
    <property type="molecule type" value="Genomic_DNA"/>
</dbReference>
<name>A0A7Y7B3R4_STRMO</name>
<dbReference type="RefSeq" id="WP_171080654.1">
    <property type="nucleotide sequence ID" value="NZ_BNBU01000005.1"/>
</dbReference>
<sequence length="179" mass="17955">MTGRSSALLALCLGAVCTLPGCGIAPTGLVRAGEPATGIREPGGGYTTARIFFLSPVGIQAVSRHERTPAGPQRAMDLLLAGPTPAERARGLITEVPDTVGPLHAAAATGAVDVDLPVPVAELQPAAVSQIACTAAHSAVPGGRPPTEIDVRLHEPGGLPWTLHCSDSGNAFPVLPAAG</sequence>
<dbReference type="Proteomes" id="UP000587462">
    <property type="component" value="Unassembled WGS sequence"/>
</dbReference>
<proteinExistence type="predicted"/>
<keyword evidence="2" id="KW-1185">Reference proteome</keyword>
<gene>
    <name evidence="1" type="ORF">HG542_12500</name>
</gene>
<organism evidence="1 2">
    <name type="scientific">Streptomyces morookaense</name>
    <name type="common">Streptoverticillium morookaense</name>
    <dbReference type="NCBI Taxonomy" id="1970"/>
    <lineage>
        <taxon>Bacteria</taxon>
        <taxon>Bacillati</taxon>
        <taxon>Actinomycetota</taxon>
        <taxon>Actinomycetes</taxon>
        <taxon>Kitasatosporales</taxon>
        <taxon>Streptomycetaceae</taxon>
        <taxon>Streptomyces</taxon>
    </lineage>
</organism>
<protein>
    <submittedName>
        <fullName evidence="1">Uncharacterized protein</fullName>
    </submittedName>
</protein>
<reference evidence="1 2" key="1">
    <citation type="submission" date="2020-04" db="EMBL/GenBank/DDBJ databases">
        <title>Draft Genome Sequence of Streptomyces morookaense DSM 40503, an 8-azaguanine-producing strain.</title>
        <authorList>
            <person name="Qi J."/>
            <person name="Gao J.-M."/>
        </authorList>
    </citation>
    <scope>NUCLEOTIDE SEQUENCE [LARGE SCALE GENOMIC DNA]</scope>
    <source>
        <strain evidence="1 2">DSM 40503</strain>
    </source>
</reference>
<comment type="caution">
    <text evidence="1">The sequence shown here is derived from an EMBL/GenBank/DDBJ whole genome shotgun (WGS) entry which is preliminary data.</text>
</comment>
<accession>A0A7Y7B3R4</accession>
<dbReference type="AlphaFoldDB" id="A0A7Y7B3R4"/>
<evidence type="ECO:0000313" key="1">
    <source>
        <dbReference type="EMBL" id="NVK78486.1"/>
    </source>
</evidence>
<evidence type="ECO:0000313" key="2">
    <source>
        <dbReference type="Proteomes" id="UP000587462"/>
    </source>
</evidence>